<evidence type="ECO:0000256" key="1">
    <source>
        <dbReference type="ARBA" id="ARBA00000900"/>
    </source>
</evidence>
<keyword evidence="5" id="KW-0812">Transmembrane</keyword>
<evidence type="ECO:0000256" key="6">
    <source>
        <dbReference type="ARBA" id="ARBA00022723"/>
    </source>
</evidence>
<reference evidence="14" key="1">
    <citation type="submission" date="2023-05" db="EMBL/GenBank/DDBJ databases">
        <title>Genome and transcriptome analyses reveal genes involved in the formation of fine ridges on petal epidermal cells in Hibiscus trionum.</title>
        <authorList>
            <person name="Koshimizu S."/>
            <person name="Masuda S."/>
            <person name="Ishii T."/>
            <person name="Shirasu K."/>
            <person name="Hoshino A."/>
            <person name="Arita M."/>
        </authorList>
    </citation>
    <scope>NUCLEOTIDE SEQUENCE</scope>
    <source>
        <strain evidence="14">Hamamatsu line</strain>
    </source>
</reference>
<dbReference type="GO" id="GO:0008270">
    <property type="term" value="F:zinc ion binding"/>
    <property type="evidence" value="ECO:0007669"/>
    <property type="project" value="UniProtKB-KW"/>
</dbReference>
<dbReference type="CDD" id="cd16461">
    <property type="entry name" value="RING-H2_EL5-like"/>
    <property type="match status" value="1"/>
</dbReference>
<comment type="subcellular location">
    <subcellularLocation>
        <location evidence="2">Membrane</location>
        <topology evidence="2">Single-pass membrane protein</topology>
    </subcellularLocation>
</comment>
<evidence type="ECO:0000256" key="8">
    <source>
        <dbReference type="ARBA" id="ARBA00022833"/>
    </source>
</evidence>
<evidence type="ECO:0000256" key="5">
    <source>
        <dbReference type="ARBA" id="ARBA00022692"/>
    </source>
</evidence>
<dbReference type="Proteomes" id="UP001165190">
    <property type="component" value="Unassembled WGS sequence"/>
</dbReference>
<dbReference type="PANTHER" id="PTHR46905">
    <property type="entry name" value="RING-H2 FINGER PROTEIN ATL78"/>
    <property type="match status" value="1"/>
</dbReference>
<evidence type="ECO:0000256" key="2">
    <source>
        <dbReference type="ARBA" id="ARBA00004167"/>
    </source>
</evidence>
<evidence type="ECO:0000256" key="11">
    <source>
        <dbReference type="ARBA" id="ARBA00024209"/>
    </source>
</evidence>
<keyword evidence="6" id="KW-0479">Metal-binding</keyword>
<keyword evidence="4" id="KW-0808">Transferase</keyword>
<dbReference type="InterPro" id="IPR001841">
    <property type="entry name" value="Znf_RING"/>
</dbReference>
<protein>
    <recommendedName>
        <fullName evidence="3">RING-type E3 ubiquitin transferase</fullName>
        <ecNumber evidence="3">2.3.2.27</ecNumber>
    </recommendedName>
</protein>
<dbReference type="Gene3D" id="3.30.40.10">
    <property type="entry name" value="Zinc/RING finger domain, C3HC4 (zinc finger)"/>
    <property type="match status" value="1"/>
</dbReference>
<keyword evidence="15" id="KW-1185">Reference proteome</keyword>
<dbReference type="GO" id="GO:0016020">
    <property type="term" value="C:membrane"/>
    <property type="evidence" value="ECO:0007669"/>
    <property type="project" value="UniProtKB-SubCell"/>
</dbReference>
<sequence length="209" mass="22667">MSISISTQLLQGLVGEFHSRRLLLLHAPSFPTPTTAAPPNPETNHNSFDPYTGNNSLNAKVIKVLSILICTVIFSLGLNSIIRCVLRCSSLVASESEAHAPTQSANSGIKRKALKSFPAVNYSADLHPPGLDSECVICLSDFTHGDRIRILPMCNHGFHVHCIDNWLSSHSSCPKCRQCLVDNQASSSRPPPVQETIVTVAPVEPEVYS</sequence>
<keyword evidence="10" id="KW-0472">Membrane</keyword>
<dbReference type="OrthoDB" id="8062037at2759"/>
<name>A0A9W7IB59_HIBTR</name>
<feature type="domain" description="RING-type" evidence="13">
    <location>
        <begin position="135"/>
        <end position="177"/>
    </location>
</feature>
<comment type="caution">
    <text evidence="14">The sequence shown here is derived from an EMBL/GenBank/DDBJ whole genome shotgun (WGS) entry which is preliminary data.</text>
</comment>
<evidence type="ECO:0000313" key="14">
    <source>
        <dbReference type="EMBL" id="GMI93165.1"/>
    </source>
</evidence>
<keyword evidence="12" id="KW-0863">Zinc-finger</keyword>
<evidence type="ECO:0000313" key="15">
    <source>
        <dbReference type="Proteomes" id="UP001165190"/>
    </source>
</evidence>
<evidence type="ECO:0000256" key="3">
    <source>
        <dbReference type="ARBA" id="ARBA00012483"/>
    </source>
</evidence>
<dbReference type="SMART" id="SM00184">
    <property type="entry name" value="RING"/>
    <property type="match status" value="1"/>
</dbReference>
<evidence type="ECO:0000256" key="7">
    <source>
        <dbReference type="ARBA" id="ARBA00022786"/>
    </source>
</evidence>
<gene>
    <name evidence="14" type="ORF">HRI_002985800</name>
</gene>
<dbReference type="InterPro" id="IPR044602">
    <property type="entry name" value="ATL10/ATL72-79-like"/>
</dbReference>
<evidence type="ECO:0000256" key="4">
    <source>
        <dbReference type="ARBA" id="ARBA00022679"/>
    </source>
</evidence>
<dbReference type="PROSITE" id="PS50089">
    <property type="entry name" value="ZF_RING_2"/>
    <property type="match status" value="1"/>
</dbReference>
<comment type="catalytic activity">
    <reaction evidence="1">
        <text>S-ubiquitinyl-[E2 ubiquitin-conjugating enzyme]-L-cysteine + [acceptor protein]-L-lysine = [E2 ubiquitin-conjugating enzyme]-L-cysteine + N(6)-ubiquitinyl-[acceptor protein]-L-lysine.</text>
        <dbReference type="EC" id="2.3.2.27"/>
    </reaction>
</comment>
<dbReference type="EMBL" id="BSYR01000025">
    <property type="protein sequence ID" value="GMI93165.1"/>
    <property type="molecule type" value="Genomic_DNA"/>
</dbReference>
<dbReference type="GO" id="GO:0016567">
    <property type="term" value="P:protein ubiquitination"/>
    <property type="evidence" value="ECO:0007669"/>
    <property type="project" value="InterPro"/>
</dbReference>
<comment type="similarity">
    <text evidence="11">Belongs to the RING-type zinc finger family. ATL subfamily.</text>
</comment>
<evidence type="ECO:0000256" key="9">
    <source>
        <dbReference type="ARBA" id="ARBA00022989"/>
    </source>
</evidence>
<evidence type="ECO:0000259" key="13">
    <source>
        <dbReference type="PROSITE" id="PS50089"/>
    </source>
</evidence>
<evidence type="ECO:0000256" key="10">
    <source>
        <dbReference type="ARBA" id="ARBA00023136"/>
    </source>
</evidence>
<dbReference type="AlphaFoldDB" id="A0A9W7IB59"/>
<keyword evidence="9" id="KW-1133">Transmembrane helix</keyword>
<dbReference type="PANTHER" id="PTHR46905:SF7">
    <property type="entry name" value="RING-H2 FINGER PROTEIN ATL78"/>
    <property type="match status" value="1"/>
</dbReference>
<dbReference type="GO" id="GO:0061630">
    <property type="term" value="F:ubiquitin protein ligase activity"/>
    <property type="evidence" value="ECO:0007669"/>
    <property type="project" value="UniProtKB-EC"/>
</dbReference>
<dbReference type="FunFam" id="3.30.40.10:FF:000632">
    <property type="entry name" value="RING-H2 finger protein ATL73"/>
    <property type="match status" value="1"/>
</dbReference>
<keyword evidence="7" id="KW-0833">Ubl conjugation pathway</keyword>
<organism evidence="14 15">
    <name type="scientific">Hibiscus trionum</name>
    <name type="common">Flower of an hour</name>
    <dbReference type="NCBI Taxonomy" id="183268"/>
    <lineage>
        <taxon>Eukaryota</taxon>
        <taxon>Viridiplantae</taxon>
        <taxon>Streptophyta</taxon>
        <taxon>Embryophyta</taxon>
        <taxon>Tracheophyta</taxon>
        <taxon>Spermatophyta</taxon>
        <taxon>Magnoliopsida</taxon>
        <taxon>eudicotyledons</taxon>
        <taxon>Gunneridae</taxon>
        <taxon>Pentapetalae</taxon>
        <taxon>rosids</taxon>
        <taxon>malvids</taxon>
        <taxon>Malvales</taxon>
        <taxon>Malvaceae</taxon>
        <taxon>Malvoideae</taxon>
        <taxon>Hibiscus</taxon>
    </lineage>
</organism>
<proteinExistence type="inferred from homology"/>
<accession>A0A9W7IB59</accession>
<dbReference type="EC" id="2.3.2.27" evidence="3"/>
<dbReference type="InterPro" id="IPR013083">
    <property type="entry name" value="Znf_RING/FYVE/PHD"/>
</dbReference>
<keyword evidence="8" id="KW-0862">Zinc</keyword>
<dbReference type="SUPFAM" id="SSF57850">
    <property type="entry name" value="RING/U-box"/>
    <property type="match status" value="1"/>
</dbReference>
<dbReference type="Pfam" id="PF13639">
    <property type="entry name" value="zf-RING_2"/>
    <property type="match status" value="1"/>
</dbReference>
<evidence type="ECO:0000256" key="12">
    <source>
        <dbReference type="PROSITE-ProRule" id="PRU00175"/>
    </source>
</evidence>